<comment type="similarity">
    <text evidence="14">Belongs to the calcium channel alpha-1 subunit (TC 1.A.1.11) family.</text>
</comment>
<accession>A0A550CPB3</accession>
<dbReference type="Proteomes" id="UP000320762">
    <property type="component" value="Unassembled WGS sequence"/>
</dbReference>
<feature type="transmembrane region" description="Helical" evidence="17">
    <location>
        <begin position="1679"/>
        <end position="1702"/>
    </location>
</feature>
<evidence type="ECO:0000256" key="13">
    <source>
        <dbReference type="ARBA" id="ARBA00023303"/>
    </source>
</evidence>
<keyword evidence="4" id="KW-0109">Calcium transport</keyword>
<keyword evidence="3" id="KW-1003">Cell membrane</keyword>
<dbReference type="OrthoDB" id="416585at2759"/>
<feature type="transmembrane region" description="Helical" evidence="17">
    <location>
        <begin position="1619"/>
        <end position="1638"/>
    </location>
</feature>
<feature type="transmembrane region" description="Helical" evidence="17">
    <location>
        <begin position="1300"/>
        <end position="1324"/>
    </location>
</feature>
<evidence type="ECO:0000256" key="17">
    <source>
        <dbReference type="SAM" id="Phobius"/>
    </source>
</evidence>
<feature type="region of interest" description="Disordered" evidence="16">
    <location>
        <begin position="2002"/>
        <end position="2105"/>
    </location>
</feature>
<evidence type="ECO:0000256" key="3">
    <source>
        <dbReference type="ARBA" id="ARBA00022475"/>
    </source>
</evidence>
<feature type="transmembrane region" description="Helical" evidence="17">
    <location>
        <begin position="330"/>
        <end position="354"/>
    </location>
</feature>
<feature type="compositionally biased region" description="Polar residues" evidence="16">
    <location>
        <begin position="1"/>
        <end position="18"/>
    </location>
</feature>
<comment type="caution">
    <text evidence="19">The sequence shown here is derived from an EMBL/GenBank/DDBJ whole genome shotgun (WGS) entry which is preliminary data.</text>
</comment>
<feature type="transmembrane region" description="Helical" evidence="17">
    <location>
        <begin position="1764"/>
        <end position="1783"/>
    </location>
</feature>
<keyword evidence="13" id="KW-0407">Ion channel</keyword>
<reference evidence="19 20" key="1">
    <citation type="journal article" date="2019" name="New Phytol.">
        <title>Comparative genomics reveals unique wood-decay strategies and fruiting body development in the Schizophyllaceae.</title>
        <authorList>
            <person name="Almasi E."/>
            <person name="Sahu N."/>
            <person name="Krizsan K."/>
            <person name="Balint B."/>
            <person name="Kovacs G.M."/>
            <person name="Kiss B."/>
            <person name="Cseklye J."/>
            <person name="Drula E."/>
            <person name="Henrissat B."/>
            <person name="Nagy I."/>
            <person name="Chovatia M."/>
            <person name="Adam C."/>
            <person name="LaButti K."/>
            <person name="Lipzen A."/>
            <person name="Riley R."/>
            <person name="Grigoriev I.V."/>
            <person name="Nagy L.G."/>
        </authorList>
    </citation>
    <scope>NUCLEOTIDE SEQUENCE [LARGE SCALE GENOMIC DNA]</scope>
    <source>
        <strain evidence="19 20">NL-1724</strain>
    </source>
</reference>
<feature type="transmembrane region" description="Helical" evidence="17">
    <location>
        <begin position="511"/>
        <end position="530"/>
    </location>
</feature>
<name>A0A550CPB3_9AGAR</name>
<evidence type="ECO:0000259" key="18">
    <source>
        <dbReference type="Pfam" id="PF00520"/>
    </source>
</evidence>
<dbReference type="STRING" id="97359.A0A550CPB3"/>
<evidence type="ECO:0000256" key="16">
    <source>
        <dbReference type="SAM" id="MobiDB-lite"/>
    </source>
</evidence>
<feature type="region of interest" description="Disordered" evidence="16">
    <location>
        <begin position="430"/>
        <end position="454"/>
    </location>
</feature>
<evidence type="ECO:0000256" key="14">
    <source>
        <dbReference type="ARBA" id="ARBA00061395"/>
    </source>
</evidence>
<feature type="domain" description="Ion transport" evidence="18">
    <location>
        <begin position="501"/>
        <end position="738"/>
    </location>
</feature>
<feature type="transmembrane region" description="Helical" evidence="17">
    <location>
        <begin position="701"/>
        <end position="727"/>
    </location>
</feature>
<evidence type="ECO:0000256" key="5">
    <source>
        <dbReference type="ARBA" id="ARBA00022673"/>
    </source>
</evidence>
<organism evidence="19 20">
    <name type="scientific">Schizophyllum amplum</name>
    <dbReference type="NCBI Taxonomy" id="97359"/>
    <lineage>
        <taxon>Eukaryota</taxon>
        <taxon>Fungi</taxon>
        <taxon>Dikarya</taxon>
        <taxon>Basidiomycota</taxon>
        <taxon>Agaricomycotina</taxon>
        <taxon>Agaricomycetes</taxon>
        <taxon>Agaricomycetidae</taxon>
        <taxon>Agaricales</taxon>
        <taxon>Schizophyllaceae</taxon>
        <taxon>Schizophyllum</taxon>
    </lineage>
</organism>
<feature type="transmembrane region" description="Helical" evidence="17">
    <location>
        <begin position="1220"/>
        <end position="1240"/>
    </location>
</feature>
<evidence type="ECO:0000256" key="8">
    <source>
        <dbReference type="ARBA" id="ARBA00022882"/>
    </source>
</evidence>
<keyword evidence="10" id="KW-0406">Ion transport</keyword>
<evidence type="ECO:0000256" key="11">
    <source>
        <dbReference type="ARBA" id="ARBA00023136"/>
    </source>
</evidence>
<keyword evidence="2" id="KW-0813">Transport</keyword>
<feature type="transmembrane region" description="Helical" evidence="17">
    <location>
        <begin position="673"/>
        <end position="694"/>
    </location>
</feature>
<feature type="transmembrane region" description="Helical" evidence="17">
    <location>
        <begin position="1345"/>
        <end position="1369"/>
    </location>
</feature>
<feature type="transmembrane region" description="Helical" evidence="17">
    <location>
        <begin position="1559"/>
        <end position="1576"/>
    </location>
</feature>
<evidence type="ECO:0000256" key="2">
    <source>
        <dbReference type="ARBA" id="ARBA00022448"/>
    </source>
</evidence>
<dbReference type="InterPro" id="IPR005821">
    <property type="entry name" value="Ion_trans_dom"/>
</dbReference>
<feature type="region of interest" description="Disordered" evidence="16">
    <location>
        <begin position="220"/>
        <end position="249"/>
    </location>
</feature>
<dbReference type="GO" id="GO:0098703">
    <property type="term" value="P:calcium ion import across plasma membrane"/>
    <property type="evidence" value="ECO:0007669"/>
    <property type="project" value="TreeGrafter"/>
</dbReference>
<dbReference type="GO" id="GO:0008331">
    <property type="term" value="F:high voltage-gated calcium channel activity"/>
    <property type="evidence" value="ECO:0007669"/>
    <property type="project" value="TreeGrafter"/>
</dbReference>
<protein>
    <recommendedName>
        <fullName evidence="15">Calcium-channel protein CCH1</fullName>
    </recommendedName>
</protein>
<evidence type="ECO:0000256" key="12">
    <source>
        <dbReference type="ARBA" id="ARBA00023180"/>
    </source>
</evidence>
<dbReference type="Gene3D" id="1.10.287.70">
    <property type="match status" value="4"/>
</dbReference>
<keyword evidence="8" id="KW-0851">Voltage-gated channel</keyword>
<evidence type="ECO:0000256" key="4">
    <source>
        <dbReference type="ARBA" id="ARBA00022568"/>
    </source>
</evidence>
<feature type="transmembrane region" description="Helical" evidence="17">
    <location>
        <begin position="1261"/>
        <end position="1280"/>
    </location>
</feature>
<feature type="transmembrane region" description="Helical" evidence="17">
    <location>
        <begin position="280"/>
        <end position="302"/>
    </location>
</feature>
<evidence type="ECO:0000256" key="10">
    <source>
        <dbReference type="ARBA" id="ARBA00023065"/>
    </source>
</evidence>
<feature type="compositionally biased region" description="Basic and acidic residues" evidence="16">
    <location>
        <begin position="150"/>
        <end position="168"/>
    </location>
</feature>
<dbReference type="PANTHER" id="PTHR45628:SF7">
    <property type="entry name" value="VOLTAGE-DEPENDENT CALCIUM CHANNEL TYPE A SUBUNIT ALPHA-1"/>
    <property type="match status" value="1"/>
</dbReference>
<feature type="transmembrane region" description="Helical" evidence="17">
    <location>
        <begin position="809"/>
        <end position="831"/>
    </location>
</feature>
<sequence length="2146" mass="239536">MENSPRHSPSRASSTSAVDLTGTAAGIAASTPSSPALVPADAGAKVTRRRSWGRSDVKGQDPLHTATQDPLPLDTTSAAPDTHPVYGFNDDPFYSPTDDPVFFHGSAYGGYPLQREPHDRDSAYASVASTSSLIMDGQREDDEAGLTAEGRGRGRGGDGDGWDAERGAADGSTPRTRRRTVRYSVSPSPLRKTGTAIKSVSRSLRRASLRVVNLAGSGLETQIRLPDGDEDGTGPPQKQEQDDGYDEQIPDLSKSLPIRGRTLGFLDKDSKLRLNLYRMLVYPWTEPFILLLIIIQAVVLTLQASRSLTLSDADDTPIRTSGYFHTWEDYALFGLFVIYTIEAFARITVSGFLLDPEMPTSTLFTSPFAPIELQPVATNANPNGLARANSLSSQPQAQGPLARGLSITQRIKRLNRNIVRPFALAAGTTVESQHPADVNGPQQRNKPEEAGMTTTTPVAEKIKAVAQGFREPKFFKKESDAISLPFRLSVTHAHEKTYRNMPYLRQSWNRIDMLSIIGFWVSFLLAWLGVERGQHHIGIFRALSVIRTARLLAITSGTTTIMHSLKTARPLLTSVAYFVLFAVMLFSIIGVQSFSGSLRRSCYLLPVLGEDEMQLEGTTCGGYVDADTLNEVPYLTLEGTASDTIKGYICPLGQICRESETNPYSNVESFDNIYYAALQVTIVASANGWTPLMYNMIDSEYFVSCFFFIICVIVLNFWLINLFVAVITNTFAAIRKETSHSAFGAAPLRPIAEEEEDGWSTRDGRRGKMTNPAKTIYEYTRYVWVLLALASLILQASRTTEAGETHGRLLYYGELAITIAFDVEIVLRVLATLPDWRDFFRHGQNWLDTTLAIGSTIIQIPAIHESSVYPWFTILQLMRFYRVILVVPRMKPLLLAVFGNMYGLANMTLFLILVNFIAALFSLQMLRGDIASDNTINFGELFNAFLGVYQIFSSENWTDILYTATDAESTLGQSAVIAIFLAIWMLFANFIILQMFIAVINENFDVAEEAKLSKQASNYWASHQPQRQQASWFRRLNPYRWVKANPVKVKVENLPSNLVLPMQKALVQDYTVGTSDTRSVLDRGVKGSIRGKHYPSKSLSALQRLFAGDTMSNDVPMSTLKHARSETLATLDGHDDEAERHLELLAAVNTDHNTTEDINDAIFERKAQKADFIRDHPTYDKTFWLFSQKNPFRRMCQKVVDPANGERIFGSPPSPIAHPIFQLLLLLAVAGGIAVEIVATPLYRRDYYSDNGHIRGSWFDLCEAAFGFTLLVEFCVKIVADGFMFTPNAYIRSIWNVLDFFIMLGVLVNVTTGLIFIGGLSRVTRSLKALRVLRLVTLIEKMRSTFQSLIISGATRILDAAVLAILYMIPYAVWGLNIFAGKMNMCNDDDVDGLADCIGEYTNTAVGDSFGFMVPRAWDNPAPSTVFSFDSFPASLLILFEIVSLEGWVDVMGVAMSIVGEGQQPQTNVSQANALFFVIYNLLGGVVILTLFVSIIIGNFSSKTGSAFLTKPQREWIDLQKLFKRQRPSKRPQTPPTWPVRRWCFDRATQKHGWWSRSMTFLFFLQIVALMTQSYTQEEVADTIRNDFFLALTFIYIIDVLVRFIGLGWHSFRANGWNLFDIVVAIGSFITTLIVRFGESGFVTQQLQKLFLVSIAFKLVQRTNSLNKLFKTAVSSLPVILSLLGLWFILFIFFAILFVEVFSMTKWGSGESRGQNYSSVGTALVMLAFMSTGEGWNQYMHDYAVVYPRCTNAGAGGESDCGSVGWAFVLFIAWNLLSMYIFLNMFTGVVVENFSYVFQTTTGGAKSVTREEMRAFKKIWAQFANPKTGYLERQNFVPFFGKLSGIFEVRIYAQQYSIPNLVRAARESSEPEYAWPSLVFEGVDIGKLNKVLDEIDYVAVRKRRAIYSRLYHEASISHQHGRGMSFTDMLLLLAHHKLIVDREALVLKDLVKRTETNKLVTDLVNLDRVRALLKTITYRRRFLAHKRQLQAERYSQQDIPSIVVDTLPQTPPGSSRDIASALLDTPGSPSPSQGRFSAVQDPRFGSGALDDRQSIAGRQSSYSPRYDGRYSTTPDVSLALEGGPGLQRSRGGPRRQSDTSFLSGDLGYLTRDSVSVDDDPQNVISAMQNSMWGDMMNEAAEEEDKR</sequence>
<dbReference type="EMBL" id="VDMD01000003">
    <property type="protein sequence ID" value="TRM66594.1"/>
    <property type="molecule type" value="Genomic_DNA"/>
</dbReference>
<evidence type="ECO:0000256" key="1">
    <source>
        <dbReference type="ARBA" id="ARBA00004651"/>
    </source>
</evidence>
<proteinExistence type="inferred from homology"/>
<keyword evidence="20" id="KW-1185">Reference proteome</keyword>
<keyword evidence="5" id="KW-0107">Calcium channel</keyword>
<feature type="domain" description="Ion transport" evidence="18">
    <location>
        <begin position="1553"/>
        <end position="1799"/>
    </location>
</feature>
<feature type="transmembrane region" description="Helical" evidence="17">
    <location>
        <begin position="575"/>
        <end position="595"/>
    </location>
</feature>
<feature type="domain" description="Ion transport" evidence="18">
    <location>
        <begin position="1219"/>
        <end position="1504"/>
    </location>
</feature>
<keyword evidence="7" id="KW-0106">Calcium</keyword>
<evidence type="ECO:0000313" key="19">
    <source>
        <dbReference type="EMBL" id="TRM66594.1"/>
    </source>
</evidence>
<feature type="transmembrane region" description="Helical" evidence="17">
    <location>
        <begin position="974"/>
        <end position="997"/>
    </location>
</feature>
<feature type="transmembrane region" description="Helical" evidence="17">
    <location>
        <begin position="893"/>
        <end position="921"/>
    </location>
</feature>
<evidence type="ECO:0000256" key="15">
    <source>
        <dbReference type="ARBA" id="ARBA00067459"/>
    </source>
</evidence>
<keyword evidence="9 17" id="KW-1133">Transmembrane helix</keyword>
<feature type="domain" description="Ion transport" evidence="18">
    <location>
        <begin position="781"/>
        <end position="1009"/>
    </location>
</feature>
<dbReference type="FunFam" id="1.10.287.70:FF:000093">
    <property type="entry name" value="Calcium channel subunit Cch1"/>
    <property type="match status" value="1"/>
</dbReference>
<feature type="transmembrane region" description="Helical" evidence="17">
    <location>
        <begin position="779"/>
        <end position="797"/>
    </location>
</feature>
<dbReference type="Gene3D" id="1.20.120.350">
    <property type="entry name" value="Voltage-gated potassium channels. Chain C"/>
    <property type="match status" value="4"/>
</dbReference>
<keyword evidence="12" id="KW-0325">Glycoprotein</keyword>
<feature type="transmembrane region" description="Helical" evidence="17">
    <location>
        <begin position="1588"/>
        <end position="1607"/>
    </location>
</feature>
<evidence type="ECO:0000256" key="6">
    <source>
        <dbReference type="ARBA" id="ARBA00022692"/>
    </source>
</evidence>
<dbReference type="GO" id="GO:0005891">
    <property type="term" value="C:voltage-gated calcium channel complex"/>
    <property type="evidence" value="ECO:0007669"/>
    <property type="project" value="TreeGrafter"/>
</dbReference>
<evidence type="ECO:0000256" key="9">
    <source>
        <dbReference type="ARBA" id="ARBA00022989"/>
    </source>
</evidence>
<dbReference type="InterPro" id="IPR027359">
    <property type="entry name" value="Volt_channel_dom_sf"/>
</dbReference>
<evidence type="ECO:0000256" key="7">
    <source>
        <dbReference type="ARBA" id="ARBA00022837"/>
    </source>
</evidence>
<dbReference type="SUPFAM" id="SSF81324">
    <property type="entry name" value="Voltage-gated potassium channels"/>
    <property type="match status" value="4"/>
</dbReference>
<feature type="region of interest" description="Disordered" evidence="16">
    <location>
        <begin position="1"/>
        <end position="199"/>
    </location>
</feature>
<dbReference type="Pfam" id="PF00520">
    <property type="entry name" value="Ion_trans"/>
    <property type="match status" value="4"/>
</dbReference>
<comment type="subcellular location">
    <subcellularLocation>
        <location evidence="1">Cell membrane</location>
        <topology evidence="1">Multi-pass membrane protein</topology>
    </subcellularLocation>
</comment>
<dbReference type="PANTHER" id="PTHR45628">
    <property type="entry name" value="VOLTAGE-DEPENDENT CALCIUM CHANNEL TYPE A SUBUNIT ALPHA-1"/>
    <property type="match status" value="1"/>
</dbReference>
<evidence type="ECO:0000313" key="20">
    <source>
        <dbReference type="Proteomes" id="UP000320762"/>
    </source>
</evidence>
<keyword evidence="11 17" id="KW-0472">Membrane</keyword>
<feature type="transmembrane region" description="Helical" evidence="17">
    <location>
        <begin position="1474"/>
        <end position="1497"/>
    </location>
</feature>
<dbReference type="InterPro" id="IPR050599">
    <property type="entry name" value="VDCC_alpha-1_subunit"/>
</dbReference>
<gene>
    <name evidence="19" type="ORF">BD626DRAFT_426017</name>
</gene>
<keyword evidence="6 17" id="KW-0812">Transmembrane</keyword>